<dbReference type="InterPro" id="IPR019108">
    <property type="entry name" value="Caa3_assmbl_CtaG-rel"/>
</dbReference>
<evidence type="ECO:0000256" key="5">
    <source>
        <dbReference type="ARBA" id="ARBA00023136"/>
    </source>
</evidence>
<accession>A0ABQ0H1F5</accession>
<keyword evidence="5 6" id="KW-0472">Membrane</keyword>
<evidence type="ECO:0000256" key="2">
    <source>
        <dbReference type="ARBA" id="ARBA00022475"/>
    </source>
</evidence>
<feature type="transmembrane region" description="Helical" evidence="6">
    <location>
        <begin position="47"/>
        <end position="64"/>
    </location>
</feature>
<keyword evidence="4 6" id="KW-1133">Transmembrane helix</keyword>
<name>A0ABQ0H1F5_9HYPH</name>
<evidence type="ECO:0000256" key="1">
    <source>
        <dbReference type="ARBA" id="ARBA00004651"/>
    </source>
</evidence>
<sequence>MAGMFSAFGPLSAQMVAHIVLMNACAPLVALAYIWIRLKCRTPARSFLFSAMAAQLLLLWAWHAPPVLDAAMRSHFLHLAMQVSLFLSAFWFWSAIFLVKGHRRWRAILALLITGKIFCLLGVLFVFAPRVLYPGVLSGHGTAHSPAVTLADQQLAGLLMIAACPATYVLAGIVIAALWFDDISRMSDPDVGMREAGA</sequence>
<evidence type="ECO:0000256" key="6">
    <source>
        <dbReference type="SAM" id="Phobius"/>
    </source>
</evidence>
<gene>
    <name evidence="7" type="ORF">PPNSA23_26970</name>
</gene>
<reference evidence="7 8" key="1">
    <citation type="submission" date="2024-10" db="EMBL/GenBank/DDBJ databases">
        <title>Isolation, draft genome sequencing and identification of Phyllobacterium sp. NSA23, isolated from leaf soil.</title>
        <authorList>
            <person name="Akita H."/>
        </authorList>
    </citation>
    <scope>NUCLEOTIDE SEQUENCE [LARGE SCALE GENOMIC DNA]</scope>
    <source>
        <strain evidence="7 8">NSA23</strain>
    </source>
</reference>
<evidence type="ECO:0000313" key="7">
    <source>
        <dbReference type="EMBL" id="GAB1582754.1"/>
    </source>
</evidence>
<organism evidence="7 8">
    <name type="scientific">Phyllobacterium phragmitis</name>
    <dbReference type="NCBI Taxonomy" id="2670329"/>
    <lineage>
        <taxon>Bacteria</taxon>
        <taxon>Pseudomonadati</taxon>
        <taxon>Pseudomonadota</taxon>
        <taxon>Alphaproteobacteria</taxon>
        <taxon>Hyphomicrobiales</taxon>
        <taxon>Phyllobacteriaceae</taxon>
        <taxon>Phyllobacterium</taxon>
    </lineage>
</organism>
<feature type="transmembrane region" description="Helical" evidence="6">
    <location>
        <begin position="15"/>
        <end position="35"/>
    </location>
</feature>
<protein>
    <submittedName>
        <fullName evidence="7">Cytochrome c oxidase assembly protein</fullName>
    </submittedName>
</protein>
<comment type="caution">
    <text evidence="7">The sequence shown here is derived from an EMBL/GenBank/DDBJ whole genome shotgun (WGS) entry which is preliminary data.</text>
</comment>
<keyword evidence="3 6" id="KW-0812">Transmembrane</keyword>
<evidence type="ECO:0000313" key="8">
    <source>
        <dbReference type="Proteomes" id="UP001628091"/>
    </source>
</evidence>
<keyword evidence="2" id="KW-1003">Cell membrane</keyword>
<evidence type="ECO:0000256" key="3">
    <source>
        <dbReference type="ARBA" id="ARBA00022692"/>
    </source>
</evidence>
<dbReference type="EMBL" id="BAAFZP010000001">
    <property type="protein sequence ID" value="GAB1582754.1"/>
    <property type="molecule type" value="Genomic_DNA"/>
</dbReference>
<keyword evidence="8" id="KW-1185">Reference proteome</keyword>
<feature type="transmembrane region" description="Helical" evidence="6">
    <location>
        <begin position="108"/>
        <end position="128"/>
    </location>
</feature>
<dbReference type="Pfam" id="PF09678">
    <property type="entry name" value="Caa3_CtaG"/>
    <property type="match status" value="1"/>
</dbReference>
<proteinExistence type="predicted"/>
<feature type="transmembrane region" description="Helical" evidence="6">
    <location>
        <begin position="155"/>
        <end position="180"/>
    </location>
</feature>
<dbReference type="Proteomes" id="UP001628091">
    <property type="component" value="Unassembled WGS sequence"/>
</dbReference>
<comment type="subcellular location">
    <subcellularLocation>
        <location evidence="1">Cell membrane</location>
        <topology evidence="1">Multi-pass membrane protein</topology>
    </subcellularLocation>
</comment>
<feature type="transmembrane region" description="Helical" evidence="6">
    <location>
        <begin position="76"/>
        <end position="99"/>
    </location>
</feature>
<evidence type="ECO:0000256" key="4">
    <source>
        <dbReference type="ARBA" id="ARBA00022989"/>
    </source>
</evidence>